<accession>A0A6J4TY08</accession>
<dbReference type="AlphaFoldDB" id="A0A6J4TY08"/>
<name>A0A6J4TY08_9BACT</name>
<evidence type="ECO:0000313" key="1">
    <source>
        <dbReference type="EMBL" id="CAA9535432.1"/>
    </source>
</evidence>
<organism evidence="1">
    <name type="scientific">uncultured Thermomicrobiales bacterium</name>
    <dbReference type="NCBI Taxonomy" id="1645740"/>
    <lineage>
        <taxon>Bacteria</taxon>
        <taxon>Pseudomonadati</taxon>
        <taxon>Thermomicrobiota</taxon>
        <taxon>Thermomicrobia</taxon>
        <taxon>Thermomicrobiales</taxon>
        <taxon>environmental samples</taxon>
    </lineage>
</organism>
<sequence length="60" mass="6284">MSQRAALEEVGTVGDAEVCAELAGQVAGLIDRVEATGWIVRRIAVGAPRLPHEQAAPPLH</sequence>
<proteinExistence type="predicted"/>
<reference evidence="1" key="1">
    <citation type="submission" date="2020-02" db="EMBL/GenBank/DDBJ databases">
        <authorList>
            <person name="Meier V. D."/>
        </authorList>
    </citation>
    <scope>NUCLEOTIDE SEQUENCE</scope>
    <source>
        <strain evidence="1">AVDCRST_MAG59</strain>
    </source>
</reference>
<gene>
    <name evidence="1" type="ORF">AVDCRST_MAG59-190</name>
</gene>
<protein>
    <submittedName>
        <fullName evidence="1">Uncharacterized protein</fullName>
    </submittedName>
</protein>
<dbReference type="EMBL" id="CADCWF010000010">
    <property type="protein sequence ID" value="CAA9535432.1"/>
    <property type="molecule type" value="Genomic_DNA"/>
</dbReference>